<dbReference type="EMBL" id="DVHN01000193">
    <property type="protein sequence ID" value="HIR89979.1"/>
    <property type="molecule type" value="Genomic_DNA"/>
</dbReference>
<gene>
    <name evidence="2" type="ORF">IAC96_13625</name>
</gene>
<feature type="domain" description="RNA polymerase sigma-70 region 3" evidence="1">
    <location>
        <begin position="122"/>
        <end position="165"/>
    </location>
</feature>
<protein>
    <submittedName>
        <fullName evidence="2">RNA polymerase subunit sigma-70</fullName>
    </submittedName>
</protein>
<evidence type="ECO:0000313" key="2">
    <source>
        <dbReference type="EMBL" id="HIR89979.1"/>
    </source>
</evidence>
<dbReference type="PANTHER" id="PTHR30603:SF47">
    <property type="entry name" value="RNA POLYMERASE SIGMA FACTOR SIGD, CHLOROPLASTIC"/>
    <property type="match status" value="1"/>
</dbReference>
<accession>A0A9D1EGM7</accession>
<evidence type="ECO:0000259" key="1">
    <source>
        <dbReference type="Pfam" id="PF04539"/>
    </source>
</evidence>
<dbReference type="Proteomes" id="UP000824201">
    <property type="component" value="Unassembled WGS sequence"/>
</dbReference>
<dbReference type="InterPro" id="IPR013324">
    <property type="entry name" value="RNA_pol_sigma_r3/r4-like"/>
</dbReference>
<dbReference type="PANTHER" id="PTHR30603">
    <property type="entry name" value="RNA POLYMERASE SIGMA FACTOR RPO"/>
    <property type="match status" value="1"/>
</dbReference>
<dbReference type="InterPro" id="IPR036388">
    <property type="entry name" value="WH-like_DNA-bd_sf"/>
</dbReference>
<dbReference type="Gene3D" id="1.20.120.1810">
    <property type="match status" value="1"/>
</dbReference>
<reference evidence="2" key="1">
    <citation type="submission" date="2020-10" db="EMBL/GenBank/DDBJ databases">
        <authorList>
            <person name="Gilroy R."/>
        </authorList>
    </citation>
    <scope>NUCLEOTIDE SEQUENCE</scope>
    <source>
        <strain evidence="2">ChiW13-3771</strain>
    </source>
</reference>
<organism evidence="2 3">
    <name type="scientific">Candidatus Fimimorpha faecalis</name>
    <dbReference type="NCBI Taxonomy" id="2840824"/>
    <lineage>
        <taxon>Bacteria</taxon>
        <taxon>Bacillati</taxon>
        <taxon>Bacillota</taxon>
        <taxon>Clostridia</taxon>
        <taxon>Eubacteriales</taxon>
        <taxon>Candidatus Fimimorpha</taxon>
    </lineage>
</organism>
<reference evidence="2" key="2">
    <citation type="journal article" date="2021" name="PeerJ">
        <title>Extensive microbial diversity within the chicken gut microbiome revealed by metagenomics and culture.</title>
        <authorList>
            <person name="Gilroy R."/>
            <person name="Ravi A."/>
            <person name="Getino M."/>
            <person name="Pursley I."/>
            <person name="Horton D.L."/>
            <person name="Alikhan N.F."/>
            <person name="Baker D."/>
            <person name="Gharbi K."/>
            <person name="Hall N."/>
            <person name="Watson M."/>
            <person name="Adriaenssens E.M."/>
            <person name="Foster-Nyarko E."/>
            <person name="Jarju S."/>
            <person name="Secka A."/>
            <person name="Antonio M."/>
            <person name="Oren A."/>
            <person name="Chaudhuri R.R."/>
            <person name="La Ragione R."/>
            <person name="Hildebrand F."/>
            <person name="Pallen M.J."/>
        </authorList>
    </citation>
    <scope>NUCLEOTIDE SEQUENCE</scope>
    <source>
        <strain evidence="2">ChiW13-3771</strain>
    </source>
</reference>
<evidence type="ECO:0000313" key="3">
    <source>
        <dbReference type="Proteomes" id="UP000824201"/>
    </source>
</evidence>
<dbReference type="InterPro" id="IPR007624">
    <property type="entry name" value="RNA_pol_sigma70_r3"/>
</dbReference>
<dbReference type="InterPro" id="IPR013325">
    <property type="entry name" value="RNA_pol_sigma_r2"/>
</dbReference>
<dbReference type="GO" id="GO:0006352">
    <property type="term" value="P:DNA-templated transcription initiation"/>
    <property type="evidence" value="ECO:0007669"/>
    <property type="project" value="InterPro"/>
</dbReference>
<comment type="caution">
    <text evidence="2">The sequence shown here is derived from an EMBL/GenBank/DDBJ whole genome shotgun (WGS) entry which is preliminary data.</text>
</comment>
<sequence>MSEQNKFYQMYKKELEGITPCELDEIEELAEALAMGDASVRNRLIEGNLERVIQMAENYVESGLPFPDLVQEGNMALTMAVYEYEGGGFLPFIQERIIQAMEAAIEEQKGEASIGQKMAAYINVMNEVTSRLAQELGREATVEEVAEKMQLPVDEVKELMKTALNAINH</sequence>
<dbReference type="Gene3D" id="1.10.10.10">
    <property type="entry name" value="Winged helix-like DNA-binding domain superfamily/Winged helix DNA-binding domain"/>
    <property type="match status" value="1"/>
</dbReference>
<name>A0A9D1EGM7_9FIRM</name>
<proteinExistence type="predicted"/>
<dbReference type="InterPro" id="IPR050239">
    <property type="entry name" value="Sigma-70_RNA_pol_init_factors"/>
</dbReference>
<dbReference type="Pfam" id="PF04539">
    <property type="entry name" value="Sigma70_r3"/>
    <property type="match status" value="1"/>
</dbReference>
<dbReference type="SUPFAM" id="SSF88659">
    <property type="entry name" value="Sigma3 and sigma4 domains of RNA polymerase sigma factors"/>
    <property type="match status" value="1"/>
</dbReference>
<dbReference type="AlphaFoldDB" id="A0A9D1EGM7"/>
<dbReference type="GO" id="GO:0003700">
    <property type="term" value="F:DNA-binding transcription factor activity"/>
    <property type="evidence" value="ECO:0007669"/>
    <property type="project" value="InterPro"/>
</dbReference>
<dbReference type="SUPFAM" id="SSF88946">
    <property type="entry name" value="Sigma2 domain of RNA polymerase sigma factors"/>
    <property type="match status" value="1"/>
</dbReference>